<reference evidence="1 2" key="1">
    <citation type="submission" date="2019-07" db="EMBL/GenBank/DDBJ databases">
        <title>WGS assembly of Gossypium mustelinum.</title>
        <authorList>
            <person name="Chen Z.J."/>
            <person name="Sreedasyam A."/>
            <person name="Ando A."/>
            <person name="Song Q."/>
            <person name="De L."/>
            <person name="Hulse-Kemp A."/>
            <person name="Ding M."/>
            <person name="Ye W."/>
            <person name="Kirkbride R."/>
            <person name="Jenkins J."/>
            <person name="Plott C."/>
            <person name="Lovell J."/>
            <person name="Lin Y.-M."/>
            <person name="Vaughn R."/>
            <person name="Liu B."/>
            <person name="Li W."/>
            <person name="Simpson S."/>
            <person name="Scheffler B."/>
            <person name="Saski C."/>
            <person name="Grover C."/>
            <person name="Hu G."/>
            <person name="Conover J."/>
            <person name="Carlson J."/>
            <person name="Shu S."/>
            <person name="Boston L."/>
            <person name="Williams M."/>
            <person name="Peterson D."/>
            <person name="Mcgee K."/>
            <person name="Jones D."/>
            <person name="Wendel J."/>
            <person name="Stelly D."/>
            <person name="Grimwood J."/>
            <person name="Schmutz J."/>
        </authorList>
    </citation>
    <scope>NUCLEOTIDE SEQUENCE [LARGE SCALE GENOMIC DNA]</scope>
    <source>
        <strain evidence="1">1408120.09</strain>
    </source>
</reference>
<accession>A0A5D2UJQ4</accession>
<evidence type="ECO:0000313" key="1">
    <source>
        <dbReference type="EMBL" id="TYI76800.1"/>
    </source>
</evidence>
<sequence length="471" mass="52325">MDISSVQKLCIHLISSAVQRCRLSEGLCRLSVVLKSSPPIIRVSISDTGTGSCLEEFQDLKCNREGIGTEKWDGLLSIKTTSISDNKIYHYHLNLRGSVSARRLTRLPSIPKNDAKFSGTEVCLSISETIDALLKDIKHYFQKMLILKIPSVAAELVIERGDASGLRCENVFLPNECSPLNFSSSNVERLKSGLEEYVLKHRNSLNNKCDSCFCSREKLKISSGVASSMESHRSPGLIVEAVIAISELPESLCFRSSGNKTEVLHFKDFSPSSVSIASLNALTSIDWRSYGLTLVSAVDQVDHALIEWESLPPYLHIDMVIHCYHKQYPGKYKYQPDRHLIKKGVKLALDDLKEKHTGLLLSAHAVKICSYAPDLASSIAGIILSSNDLKFRSKCSTLLELSQSQAIGKQTVEDRIKEKIISVIETNDRKPEKIKEAAPFLFEDDRPQDLDPADLYLEEHAGGGNVFSFPD</sequence>
<dbReference type="GO" id="GO:0030674">
    <property type="term" value="F:protein-macromolecule adaptor activity"/>
    <property type="evidence" value="ECO:0007669"/>
    <property type="project" value="TreeGrafter"/>
</dbReference>
<dbReference type="PANTHER" id="PTHR36722:SF1">
    <property type="entry name" value="TYPE 2 DNA TOPOISOMERASE 6 SUBUNIT B-LIKE"/>
    <property type="match status" value="1"/>
</dbReference>
<evidence type="ECO:0008006" key="3">
    <source>
        <dbReference type="Google" id="ProtNLM"/>
    </source>
</evidence>
<proteinExistence type="predicted"/>
<dbReference type="InterPro" id="IPR034566">
    <property type="entry name" value="MTOPVIB_plant"/>
</dbReference>
<dbReference type="Proteomes" id="UP000323597">
    <property type="component" value="Chromosome D06"/>
</dbReference>
<evidence type="ECO:0000313" key="2">
    <source>
        <dbReference type="Proteomes" id="UP000323597"/>
    </source>
</evidence>
<dbReference type="GO" id="GO:0000793">
    <property type="term" value="C:condensed chromosome"/>
    <property type="evidence" value="ECO:0007669"/>
    <property type="project" value="TreeGrafter"/>
</dbReference>
<name>A0A5D2UJQ4_GOSMU</name>
<dbReference type="GO" id="GO:0007131">
    <property type="term" value="P:reciprocal meiotic recombination"/>
    <property type="evidence" value="ECO:0007669"/>
    <property type="project" value="TreeGrafter"/>
</dbReference>
<gene>
    <name evidence="1" type="ORF">E1A91_D06G102200v1</name>
</gene>
<dbReference type="EMBL" id="CM017654">
    <property type="protein sequence ID" value="TYI76800.1"/>
    <property type="molecule type" value="Genomic_DNA"/>
</dbReference>
<dbReference type="GO" id="GO:0042138">
    <property type="term" value="P:meiotic DNA double-strand break formation"/>
    <property type="evidence" value="ECO:0007669"/>
    <property type="project" value="InterPro"/>
</dbReference>
<protein>
    <recommendedName>
        <fullName evidence="3">Type 2 DNA topoisomerase 6 subunit B-like</fullName>
    </recommendedName>
</protein>
<dbReference type="PANTHER" id="PTHR36722">
    <property type="entry name" value="TYPE 2 DNA TOPOISOMERASE 6 SUBUNIT B-LIKE"/>
    <property type="match status" value="1"/>
</dbReference>
<dbReference type="AlphaFoldDB" id="A0A5D2UJQ4"/>
<keyword evidence="2" id="KW-1185">Reference proteome</keyword>
<organism evidence="1 2">
    <name type="scientific">Gossypium mustelinum</name>
    <name type="common">Cotton</name>
    <name type="synonym">Gossypium caicoense</name>
    <dbReference type="NCBI Taxonomy" id="34275"/>
    <lineage>
        <taxon>Eukaryota</taxon>
        <taxon>Viridiplantae</taxon>
        <taxon>Streptophyta</taxon>
        <taxon>Embryophyta</taxon>
        <taxon>Tracheophyta</taxon>
        <taxon>Spermatophyta</taxon>
        <taxon>Magnoliopsida</taxon>
        <taxon>eudicotyledons</taxon>
        <taxon>Gunneridae</taxon>
        <taxon>Pentapetalae</taxon>
        <taxon>rosids</taxon>
        <taxon>malvids</taxon>
        <taxon>Malvales</taxon>
        <taxon>Malvaceae</taxon>
        <taxon>Malvoideae</taxon>
        <taxon>Gossypium</taxon>
    </lineage>
</organism>